<evidence type="ECO:0000313" key="1">
    <source>
        <dbReference type="EMBL" id="MFB9646257.1"/>
    </source>
</evidence>
<keyword evidence="2" id="KW-1185">Reference proteome</keyword>
<dbReference type="Proteomes" id="UP001589611">
    <property type="component" value="Unassembled WGS sequence"/>
</dbReference>
<gene>
    <name evidence="1" type="ORF">ACFFPJ_10650</name>
</gene>
<comment type="caution">
    <text evidence="1">The sequence shown here is derived from an EMBL/GenBank/DDBJ whole genome shotgun (WGS) entry which is preliminary data.</text>
</comment>
<dbReference type="RefSeq" id="WP_344713036.1">
    <property type="nucleotide sequence ID" value="NZ_BAAAWH010000001.1"/>
</dbReference>
<accession>A0ABV5T0W9</accession>
<dbReference type="EMBL" id="JBHMBE010000003">
    <property type="protein sequence ID" value="MFB9646257.1"/>
    <property type="molecule type" value="Genomic_DNA"/>
</dbReference>
<sequence>MPASEFLAYGGADAAHGVDVDGTLEYLRRNGFANGYLQRAREALETYEKRRFTFEPMNASYCDFCFMKLMGGEHDRLKDGRERCIRCSRTVLRTSDEFHEVFSSVRRNLETAFDISVTVAMRVRMVNAKEIARSSGERFEPTAGVDARVLGYAEKTAGGYSLFIENGSPKLAAISTIAHELTHIWQYRTWDVREIERRYGERHRLAVYEGMATWAQIQYLLFTREFEQADRQEAYAAQRTDDYGVGYRLFVERYPLARDGDIDADTPFRHAYPL</sequence>
<name>A0ABV5T0W9_9MICO</name>
<protein>
    <recommendedName>
        <fullName evidence="3">DUF4157 domain-containing protein</fullName>
    </recommendedName>
</protein>
<evidence type="ECO:0000313" key="2">
    <source>
        <dbReference type="Proteomes" id="UP001589611"/>
    </source>
</evidence>
<organism evidence="1 2">
    <name type="scientific">Microbacterium terregens</name>
    <dbReference type="NCBI Taxonomy" id="69363"/>
    <lineage>
        <taxon>Bacteria</taxon>
        <taxon>Bacillati</taxon>
        <taxon>Actinomycetota</taxon>
        <taxon>Actinomycetes</taxon>
        <taxon>Micrococcales</taxon>
        <taxon>Microbacteriaceae</taxon>
        <taxon>Microbacterium</taxon>
    </lineage>
</organism>
<evidence type="ECO:0008006" key="3">
    <source>
        <dbReference type="Google" id="ProtNLM"/>
    </source>
</evidence>
<reference evidence="1 2" key="1">
    <citation type="submission" date="2024-09" db="EMBL/GenBank/DDBJ databases">
        <authorList>
            <person name="Sun Q."/>
            <person name="Mori K."/>
        </authorList>
    </citation>
    <scope>NUCLEOTIDE SEQUENCE [LARGE SCALE GENOMIC DNA]</scope>
    <source>
        <strain evidence="1 2">JCM 1342</strain>
    </source>
</reference>
<proteinExistence type="predicted"/>